<dbReference type="InterPro" id="IPR032675">
    <property type="entry name" value="LRR_dom_sf"/>
</dbReference>
<dbReference type="InterPro" id="IPR041118">
    <property type="entry name" value="Rx_N"/>
</dbReference>
<organism evidence="11 12">
    <name type="scientific">Urochloa decumbens</name>
    <dbReference type="NCBI Taxonomy" id="240449"/>
    <lineage>
        <taxon>Eukaryota</taxon>
        <taxon>Viridiplantae</taxon>
        <taxon>Streptophyta</taxon>
        <taxon>Embryophyta</taxon>
        <taxon>Tracheophyta</taxon>
        <taxon>Spermatophyta</taxon>
        <taxon>Magnoliopsida</taxon>
        <taxon>Liliopsida</taxon>
        <taxon>Poales</taxon>
        <taxon>Poaceae</taxon>
        <taxon>PACMAD clade</taxon>
        <taxon>Panicoideae</taxon>
        <taxon>Panicodae</taxon>
        <taxon>Paniceae</taxon>
        <taxon>Melinidinae</taxon>
        <taxon>Urochloa</taxon>
    </lineage>
</organism>
<keyword evidence="5" id="KW-0611">Plant defense</keyword>
<dbReference type="SUPFAM" id="SSF52058">
    <property type="entry name" value="L domain-like"/>
    <property type="match status" value="1"/>
</dbReference>
<feature type="domain" description="Disease resistance N-terminal" evidence="8">
    <location>
        <begin position="8"/>
        <end position="92"/>
    </location>
</feature>
<dbReference type="CDD" id="cd14798">
    <property type="entry name" value="RX-CC_like"/>
    <property type="match status" value="1"/>
</dbReference>
<dbReference type="InterPro" id="IPR027417">
    <property type="entry name" value="P-loop_NTPase"/>
</dbReference>
<dbReference type="Gene3D" id="1.20.5.4130">
    <property type="match status" value="1"/>
</dbReference>
<evidence type="ECO:0000313" key="11">
    <source>
        <dbReference type="EMBL" id="CAL4982983.1"/>
    </source>
</evidence>
<dbReference type="GO" id="GO:0042742">
    <property type="term" value="P:defense response to bacterium"/>
    <property type="evidence" value="ECO:0007669"/>
    <property type="project" value="UniProtKB-ARBA"/>
</dbReference>
<dbReference type="InterPro" id="IPR036388">
    <property type="entry name" value="WH-like_DNA-bd_sf"/>
</dbReference>
<evidence type="ECO:0000313" key="12">
    <source>
        <dbReference type="Proteomes" id="UP001497457"/>
    </source>
</evidence>
<dbReference type="Proteomes" id="UP001497457">
    <property type="component" value="Chromosome 22rd"/>
</dbReference>
<dbReference type="PANTHER" id="PTHR23155">
    <property type="entry name" value="DISEASE RESISTANCE PROTEIN RP"/>
    <property type="match status" value="1"/>
</dbReference>
<dbReference type="PANTHER" id="PTHR23155:SF1116">
    <property type="entry name" value="OS12G0273300 PROTEIN"/>
    <property type="match status" value="1"/>
</dbReference>
<proteinExistence type="inferred from homology"/>
<evidence type="ECO:0000259" key="8">
    <source>
        <dbReference type="Pfam" id="PF18052"/>
    </source>
</evidence>
<dbReference type="PRINTS" id="PR00364">
    <property type="entry name" value="DISEASERSIST"/>
</dbReference>
<dbReference type="EMBL" id="OZ075132">
    <property type="protein sequence ID" value="CAL4982983.1"/>
    <property type="molecule type" value="Genomic_DNA"/>
</dbReference>
<dbReference type="Gene3D" id="3.80.10.10">
    <property type="entry name" value="Ribonuclease Inhibitor"/>
    <property type="match status" value="1"/>
</dbReference>
<evidence type="ECO:0000256" key="4">
    <source>
        <dbReference type="ARBA" id="ARBA00022741"/>
    </source>
</evidence>
<dbReference type="Pfam" id="PF23559">
    <property type="entry name" value="WHD_DRP"/>
    <property type="match status" value="1"/>
</dbReference>
<dbReference type="Gene3D" id="3.40.50.300">
    <property type="entry name" value="P-loop containing nucleotide triphosphate hydrolases"/>
    <property type="match status" value="1"/>
</dbReference>
<sequence>MAIVTGALPSVIKKLGELLIGEYNLQKGVKGDIRFLQSELESMQGALEKISNTPKAQLDIQDQIWARDLRELSYDIEDSIDTFMVRGKENESAKLQGIKKFIDRSVGLFRKAKIRHMISTEIREIKSRVVEVHERRCRYAVNLGADDKSFMATVDPRLFAQHTEVKELVGIDETTDELIKIMMEENRVPMQQGKIVSIVGFGGLGKTTLANVVYDKIRPRFDCCAFVSVSQTPDLKKLFNSLLSDLDENFNKDTLDEGQLIKALREFLGERRYLIVIDDVWDILVWKMIKTALPDNNVGYIIITTTRNISIAEQAGGAYKLRPLSLNNSRKLLFRRIFSNERKYNNEELEECPNEELAEVSDRIAKKCAGIPLAIIMMASLLSCKARNKMDWYEVYNSVGAGLESNLDVENMRKILSFSYYDMPCHLRTCLLYLSVFPEDYKIAKQCLIWMWIAEGFIQYEKQGNSLFELGESYFNELINRSMIEPIYDEQCDTIYACRVHDMVLDLICSLSSDENFVTLFNSMDHRSPSNNIRRLSLQNGEEDQSMFLMTRSLKQVRSVVVFESGIAQIPVLKSFRVLRVLDLRSCDLSQGYDLKYLGDLVHLRYLGLYGTGIARLPEEIGNIQFLQTLDIKDNDISSLPSTVVKLRHLMCLYTDESTRVPNGLGSLTNLEELSDILIDDSTVDIIEELGHLTKLRVLGIFLPSQWNGKLVECLHKLQKIQRLVIVDSSGQRLTGGLDSWVAARHLRDLYTGYSSWFSTMPAWMNPSHVPDLTILCIAVRELQQADLEILGRLPALRYVELKVAHEDLGIPRGFVVGDGSFACLVRGLFRGFVGPIVFQQGAMPRLRTLWSKFSVQEAIETGNGLDLGLGNLPLLQDVWIRLDSGGASEEEVEELKAALRHAARTHPNHPRLDIC</sequence>
<protein>
    <submittedName>
        <fullName evidence="11">Uncharacterized protein</fullName>
    </submittedName>
</protein>
<evidence type="ECO:0000256" key="6">
    <source>
        <dbReference type="ARBA" id="ARBA00023054"/>
    </source>
</evidence>
<evidence type="ECO:0000256" key="5">
    <source>
        <dbReference type="ARBA" id="ARBA00022821"/>
    </source>
</evidence>
<dbReference type="FunFam" id="3.40.50.300:FF:001091">
    <property type="entry name" value="Probable disease resistance protein At1g61300"/>
    <property type="match status" value="1"/>
</dbReference>
<dbReference type="GO" id="GO:0002758">
    <property type="term" value="P:innate immune response-activating signaling pathway"/>
    <property type="evidence" value="ECO:0007669"/>
    <property type="project" value="UniProtKB-ARBA"/>
</dbReference>
<dbReference type="GO" id="GO:0009626">
    <property type="term" value="P:plant-type hypersensitive response"/>
    <property type="evidence" value="ECO:0007669"/>
    <property type="project" value="UniProtKB-ARBA"/>
</dbReference>
<dbReference type="InterPro" id="IPR058922">
    <property type="entry name" value="WHD_DRP"/>
</dbReference>
<dbReference type="InterPro" id="IPR044974">
    <property type="entry name" value="Disease_R_plants"/>
</dbReference>
<dbReference type="SUPFAM" id="SSF52540">
    <property type="entry name" value="P-loop containing nucleoside triphosphate hydrolases"/>
    <property type="match status" value="1"/>
</dbReference>
<keyword evidence="2" id="KW-0433">Leucine-rich repeat</keyword>
<dbReference type="InterPro" id="IPR002182">
    <property type="entry name" value="NB-ARC"/>
</dbReference>
<dbReference type="InterPro" id="IPR038005">
    <property type="entry name" value="RX-like_CC"/>
</dbReference>
<evidence type="ECO:0000256" key="2">
    <source>
        <dbReference type="ARBA" id="ARBA00022614"/>
    </source>
</evidence>
<keyword evidence="6" id="KW-0175">Coiled coil</keyword>
<accession>A0ABC9AR64</accession>
<gene>
    <name evidence="11" type="ORF">URODEC1_LOCUS56869</name>
</gene>
<dbReference type="InterPro" id="IPR055414">
    <property type="entry name" value="LRR_R13L4/SHOC2-like"/>
</dbReference>
<reference evidence="11 12" key="2">
    <citation type="submission" date="2024-10" db="EMBL/GenBank/DDBJ databases">
        <authorList>
            <person name="Ryan C."/>
        </authorList>
    </citation>
    <scope>NUCLEOTIDE SEQUENCE [LARGE SCALE GENOMIC DNA]</scope>
</reference>
<dbReference type="Pfam" id="PF23598">
    <property type="entry name" value="LRR_14"/>
    <property type="match status" value="1"/>
</dbReference>
<feature type="domain" description="Disease resistance protein winged helix" evidence="9">
    <location>
        <begin position="436"/>
        <end position="508"/>
    </location>
</feature>
<evidence type="ECO:0000259" key="9">
    <source>
        <dbReference type="Pfam" id="PF23559"/>
    </source>
</evidence>
<dbReference type="Pfam" id="PF00931">
    <property type="entry name" value="NB-ARC"/>
    <property type="match status" value="1"/>
</dbReference>
<keyword evidence="4" id="KW-0547">Nucleotide-binding</keyword>
<feature type="domain" description="NB-ARC" evidence="7">
    <location>
        <begin position="173"/>
        <end position="333"/>
    </location>
</feature>
<keyword evidence="12" id="KW-1185">Reference proteome</keyword>
<dbReference type="AlphaFoldDB" id="A0ABC9AR64"/>
<evidence type="ECO:0000259" key="7">
    <source>
        <dbReference type="Pfam" id="PF00931"/>
    </source>
</evidence>
<dbReference type="FunFam" id="1.10.10.10:FF:000322">
    <property type="entry name" value="Probable disease resistance protein At1g63360"/>
    <property type="match status" value="1"/>
</dbReference>
<dbReference type="GO" id="GO:0000166">
    <property type="term" value="F:nucleotide binding"/>
    <property type="evidence" value="ECO:0007669"/>
    <property type="project" value="UniProtKB-KW"/>
</dbReference>
<evidence type="ECO:0000259" key="10">
    <source>
        <dbReference type="Pfam" id="PF23598"/>
    </source>
</evidence>
<reference evidence="12" key="1">
    <citation type="submission" date="2024-06" db="EMBL/GenBank/DDBJ databases">
        <authorList>
            <person name="Ryan C."/>
        </authorList>
    </citation>
    <scope>NUCLEOTIDE SEQUENCE [LARGE SCALE GENOMIC DNA]</scope>
</reference>
<dbReference type="InterPro" id="IPR042197">
    <property type="entry name" value="Apaf_helical"/>
</dbReference>
<comment type="similarity">
    <text evidence="1">Belongs to the disease resistance NB-LRR family.</text>
</comment>
<dbReference type="Gene3D" id="1.10.10.10">
    <property type="entry name" value="Winged helix-like DNA-binding domain superfamily/Winged helix DNA-binding domain"/>
    <property type="match status" value="1"/>
</dbReference>
<dbReference type="Pfam" id="PF18052">
    <property type="entry name" value="Rx_N"/>
    <property type="match status" value="1"/>
</dbReference>
<dbReference type="Gene3D" id="1.10.8.430">
    <property type="entry name" value="Helical domain of apoptotic protease-activating factors"/>
    <property type="match status" value="1"/>
</dbReference>
<name>A0ABC9AR64_9POAL</name>
<keyword evidence="3" id="KW-0677">Repeat</keyword>
<evidence type="ECO:0000256" key="3">
    <source>
        <dbReference type="ARBA" id="ARBA00022737"/>
    </source>
</evidence>
<evidence type="ECO:0000256" key="1">
    <source>
        <dbReference type="ARBA" id="ARBA00008894"/>
    </source>
</evidence>
<feature type="domain" description="Disease resistance R13L4/SHOC-2-like LRR" evidence="10">
    <location>
        <begin position="556"/>
        <end position="913"/>
    </location>
</feature>